<dbReference type="InterPro" id="IPR000859">
    <property type="entry name" value="CUB_dom"/>
</dbReference>
<dbReference type="Gene3D" id="2.60.120.290">
    <property type="entry name" value="Spermadhesin, CUB domain"/>
    <property type="match status" value="1"/>
</dbReference>
<evidence type="ECO:0000256" key="5">
    <source>
        <dbReference type="ARBA" id="ARBA00022737"/>
    </source>
</evidence>
<dbReference type="SUPFAM" id="SSF57184">
    <property type="entry name" value="Growth factor receptor domain"/>
    <property type="match status" value="1"/>
</dbReference>
<dbReference type="SMART" id="SM00181">
    <property type="entry name" value="EGF"/>
    <property type="match status" value="3"/>
</dbReference>
<dbReference type="PANTHER" id="PTHR24255">
    <property type="entry name" value="COMPLEMENT COMPONENT 1, S SUBCOMPONENT-RELATED"/>
    <property type="match status" value="1"/>
</dbReference>
<keyword evidence="4" id="KW-0732">Signal</keyword>
<feature type="domain" description="EGF-like" evidence="11">
    <location>
        <begin position="205"/>
        <end position="245"/>
    </location>
</feature>
<keyword evidence="6" id="KW-0378">Hydrolase</keyword>
<evidence type="ECO:0008006" key="15">
    <source>
        <dbReference type="Google" id="ProtNLM"/>
    </source>
</evidence>
<evidence type="ECO:0000256" key="7">
    <source>
        <dbReference type="ARBA" id="ARBA00023157"/>
    </source>
</evidence>
<dbReference type="EMBL" id="CALNXI010001014">
    <property type="protein sequence ID" value="CAH3151548.1"/>
    <property type="molecule type" value="Genomic_DNA"/>
</dbReference>
<dbReference type="CDD" id="cd00041">
    <property type="entry name" value="CUB"/>
    <property type="match status" value="1"/>
</dbReference>
<comment type="caution">
    <text evidence="9">Lacks conserved residue(s) required for the propagation of feature annotation.</text>
</comment>
<dbReference type="Pfam" id="PF14670">
    <property type="entry name" value="FXa_inhibition"/>
    <property type="match status" value="1"/>
</dbReference>
<dbReference type="PROSITE" id="PS01180">
    <property type="entry name" value="CUB"/>
    <property type="match status" value="1"/>
</dbReference>
<evidence type="ECO:0000256" key="9">
    <source>
        <dbReference type="PROSITE-ProRule" id="PRU00076"/>
    </source>
</evidence>
<dbReference type="PROSITE" id="PS01187">
    <property type="entry name" value="EGF_CA"/>
    <property type="match status" value="1"/>
</dbReference>
<dbReference type="InterPro" id="IPR002126">
    <property type="entry name" value="Cadherin-like_dom"/>
</dbReference>
<dbReference type="SMART" id="SM00179">
    <property type="entry name" value="EGF_CA"/>
    <property type="match status" value="3"/>
</dbReference>
<keyword evidence="5" id="KW-0677">Repeat</keyword>
<organism evidence="13 14">
    <name type="scientific">Porites evermanni</name>
    <dbReference type="NCBI Taxonomy" id="104178"/>
    <lineage>
        <taxon>Eukaryota</taxon>
        <taxon>Metazoa</taxon>
        <taxon>Cnidaria</taxon>
        <taxon>Anthozoa</taxon>
        <taxon>Hexacorallia</taxon>
        <taxon>Scleractinia</taxon>
        <taxon>Fungiina</taxon>
        <taxon>Poritidae</taxon>
        <taxon>Porites</taxon>
    </lineage>
</organism>
<accession>A0ABN8PV87</accession>
<dbReference type="Proteomes" id="UP001159427">
    <property type="component" value="Unassembled WGS sequence"/>
</dbReference>
<dbReference type="InterPro" id="IPR015919">
    <property type="entry name" value="Cadherin-like_sf"/>
</dbReference>
<evidence type="ECO:0000259" key="11">
    <source>
        <dbReference type="PROSITE" id="PS50026"/>
    </source>
</evidence>
<evidence type="ECO:0000259" key="10">
    <source>
        <dbReference type="PROSITE" id="PS01180"/>
    </source>
</evidence>
<evidence type="ECO:0000256" key="2">
    <source>
        <dbReference type="ARBA" id="ARBA00022670"/>
    </source>
</evidence>
<feature type="domain" description="EGF-like" evidence="11">
    <location>
        <begin position="162"/>
        <end position="204"/>
    </location>
</feature>
<evidence type="ECO:0000313" key="13">
    <source>
        <dbReference type="EMBL" id="CAH3151548.1"/>
    </source>
</evidence>
<dbReference type="InterPro" id="IPR001881">
    <property type="entry name" value="EGF-like_Ca-bd_dom"/>
</dbReference>
<protein>
    <recommendedName>
        <fullName evidence="15">Signal peptide, CUB and EGF-like domain-containing protein 1</fullName>
    </recommendedName>
</protein>
<proteinExistence type="predicted"/>
<evidence type="ECO:0000256" key="3">
    <source>
        <dbReference type="ARBA" id="ARBA00022723"/>
    </source>
</evidence>
<comment type="caution">
    <text evidence="13">The sequence shown here is derived from an EMBL/GenBank/DDBJ whole genome shotgun (WGS) entry which is preliminary data.</text>
</comment>
<dbReference type="InterPro" id="IPR000742">
    <property type="entry name" value="EGF"/>
</dbReference>
<dbReference type="InterPro" id="IPR009030">
    <property type="entry name" value="Growth_fac_rcpt_cys_sf"/>
</dbReference>
<dbReference type="PRINTS" id="PR00205">
    <property type="entry name" value="CADHERIN"/>
</dbReference>
<dbReference type="PROSITE" id="PS01186">
    <property type="entry name" value="EGF_2"/>
    <property type="match status" value="1"/>
</dbReference>
<dbReference type="InterPro" id="IPR035914">
    <property type="entry name" value="Sperma_CUB_dom_sf"/>
</dbReference>
<evidence type="ECO:0000256" key="6">
    <source>
        <dbReference type="ARBA" id="ARBA00022801"/>
    </source>
</evidence>
<dbReference type="Pfam" id="PF07645">
    <property type="entry name" value="EGF_CA"/>
    <property type="match status" value="2"/>
</dbReference>
<dbReference type="PROSITE" id="PS50026">
    <property type="entry name" value="EGF_3"/>
    <property type="match status" value="2"/>
</dbReference>
<keyword evidence="2" id="KW-0645">Protease</keyword>
<feature type="domain" description="Cadherin" evidence="12">
    <location>
        <begin position="293"/>
        <end position="404"/>
    </location>
</feature>
<dbReference type="CDD" id="cd00054">
    <property type="entry name" value="EGF_CA"/>
    <property type="match status" value="1"/>
</dbReference>
<gene>
    <name evidence="13" type="ORF">PEVE_00000457</name>
</gene>
<evidence type="ECO:0000256" key="4">
    <source>
        <dbReference type="ARBA" id="ARBA00022729"/>
    </source>
</evidence>
<evidence type="ECO:0000256" key="8">
    <source>
        <dbReference type="PROSITE-ProRule" id="PRU00043"/>
    </source>
</evidence>
<dbReference type="InterPro" id="IPR049883">
    <property type="entry name" value="NOTCH1_EGF-like"/>
</dbReference>
<sequence>MISGCAIYDRTVMPKKVQKAGKACSLTDLLFTATVAPTVNSSLLLRCDRKTIHLTKSSGTIRSPGYPHEYAENQRCTWRVQVPRGFRIRIRFRRQFDIEQSPHCSKDYLMLSVKKNFRDVPKYCGSMRPSSFLVRHNSVWIRFRSDNNTTGKGFHISYTSEDENECKKDMCTFPTLCRNTVGSYECDCPLGYANKGPKQSARCEDIDECKTGNGRCQHKCVNTEGSFYCMCKKGYKLAADERRCKADQNECNRNNGGCSHLCVNSRSSHYCSCPHEYVLHSNKKTCYPEISFYDKQYTVTVSEDEQPNTVITKVQARTFPFTHSITYTLLSENLKKPSLFAINSRTGEIMVKHILARVKVRNFLLELEASFQVPDNPGDRQRRSTKYFLLINVRDPQSENTLSFTNSTYHLKIPCNVSQDETVFRVQTADTENSRHLRIRYRFQKKLDYFHITPNGKMKVKRSLLLYCFLTPAKTFQTTLIARDTSGVRRNAHALMRIVVTPPGQLYKVTTSVIPDTKNTITPPHPAKSSHEK</sequence>
<evidence type="ECO:0000256" key="1">
    <source>
        <dbReference type="ARBA" id="ARBA00022536"/>
    </source>
</evidence>
<name>A0ABN8PV87_9CNID</name>
<keyword evidence="8" id="KW-0106">Calcium</keyword>
<evidence type="ECO:0000259" key="12">
    <source>
        <dbReference type="PROSITE" id="PS50268"/>
    </source>
</evidence>
<dbReference type="InterPro" id="IPR018097">
    <property type="entry name" value="EGF_Ca-bd_CS"/>
</dbReference>
<dbReference type="SUPFAM" id="SSF49854">
    <property type="entry name" value="Spermadhesin, CUB domain"/>
    <property type="match status" value="1"/>
</dbReference>
<keyword evidence="1 9" id="KW-0245">EGF-like domain</keyword>
<dbReference type="SMART" id="SM00042">
    <property type="entry name" value="CUB"/>
    <property type="match status" value="1"/>
</dbReference>
<dbReference type="Pfam" id="PF00431">
    <property type="entry name" value="CUB"/>
    <property type="match status" value="1"/>
</dbReference>
<dbReference type="Gene3D" id="2.60.40.60">
    <property type="entry name" value="Cadherins"/>
    <property type="match status" value="2"/>
</dbReference>
<keyword evidence="14" id="KW-1185">Reference proteome</keyword>
<reference evidence="13 14" key="1">
    <citation type="submission" date="2022-05" db="EMBL/GenBank/DDBJ databases">
        <authorList>
            <consortium name="Genoscope - CEA"/>
            <person name="William W."/>
        </authorList>
    </citation>
    <scope>NUCLEOTIDE SEQUENCE [LARGE SCALE GENOMIC DNA]</scope>
</reference>
<dbReference type="SUPFAM" id="SSF49313">
    <property type="entry name" value="Cadherin-like"/>
    <property type="match status" value="2"/>
</dbReference>
<dbReference type="CDD" id="cd11304">
    <property type="entry name" value="Cadherin_repeat"/>
    <property type="match status" value="1"/>
</dbReference>
<evidence type="ECO:0000313" key="14">
    <source>
        <dbReference type="Proteomes" id="UP001159427"/>
    </source>
</evidence>
<dbReference type="PANTHER" id="PTHR24255:SF31">
    <property type="entry name" value="CUBILIN-LIKE PROTEIN"/>
    <property type="match status" value="1"/>
</dbReference>
<dbReference type="PROSITE" id="PS50268">
    <property type="entry name" value="CADHERIN_2"/>
    <property type="match status" value="1"/>
</dbReference>
<keyword evidence="7" id="KW-1015">Disulfide bond</keyword>
<dbReference type="PROSITE" id="PS00010">
    <property type="entry name" value="ASX_HYDROXYL"/>
    <property type="match status" value="2"/>
</dbReference>
<keyword evidence="3" id="KW-0479">Metal-binding</keyword>
<feature type="domain" description="CUB" evidence="10">
    <location>
        <begin position="47"/>
        <end position="161"/>
    </location>
</feature>
<dbReference type="InterPro" id="IPR000152">
    <property type="entry name" value="EGF-type_Asp/Asn_hydroxyl_site"/>
</dbReference>
<dbReference type="Gene3D" id="2.10.25.10">
    <property type="entry name" value="Laminin"/>
    <property type="match status" value="3"/>
</dbReference>